<evidence type="ECO:0000256" key="9">
    <source>
        <dbReference type="PIRNR" id="PIRNR006351"/>
    </source>
</evidence>
<dbReference type="EMBL" id="JALBUR010000013">
    <property type="protein sequence ID" value="MDX8419743.1"/>
    <property type="molecule type" value="Genomic_DNA"/>
</dbReference>
<reference evidence="12 13" key="1">
    <citation type="submission" date="2022-03" db="EMBL/GenBank/DDBJ databases">
        <title>Novel taxa within the pig intestine.</title>
        <authorList>
            <person name="Wylensek D."/>
            <person name="Bishof K."/>
            <person name="Afrizal A."/>
            <person name="Clavel T."/>
        </authorList>
    </citation>
    <scope>NUCLEOTIDE SEQUENCE [LARGE SCALE GENOMIC DNA]</scope>
    <source>
        <strain evidence="12 13">CLA-KB-P133</strain>
    </source>
</reference>
<dbReference type="GO" id="GO:0009401">
    <property type="term" value="P:phosphoenolpyruvate-dependent sugar phosphotransferase system"/>
    <property type="evidence" value="ECO:0007669"/>
    <property type="project" value="UniProtKB-KW"/>
</dbReference>
<proteinExistence type="predicted"/>
<dbReference type="InterPro" id="IPR004796">
    <property type="entry name" value="PTS_IIC_cello"/>
</dbReference>
<evidence type="ECO:0000256" key="3">
    <source>
        <dbReference type="ARBA" id="ARBA00022475"/>
    </source>
</evidence>
<feature type="domain" description="PTS EIIC type-3" evidence="11">
    <location>
        <begin position="7"/>
        <end position="406"/>
    </location>
</feature>
<dbReference type="InterPro" id="IPR004501">
    <property type="entry name" value="PTS_EIIC_3"/>
</dbReference>
<evidence type="ECO:0000256" key="5">
    <source>
        <dbReference type="ARBA" id="ARBA00022683"/>
    </source>
</evidence>
<dbReference type="RefSeq" id="WP_370596060.1">
    <property type="nucleotide sequence ID" value="NZ_JALBUR010000013.1"/>
</dbReference>
<feature type="transmembrane region" description="Helical" evidence="10">
    <location>
        <begin position="64"/>
        <end position="89"/>
    </location>
</feature>
<keyword evidence="8 9" id="KW-0472">Membrane</keyword>
<dbReference type="PANTHER" id="PTHR33989">
    <property type="match status" value="1"/>
</dbReference>
<gene>
    <name evidence="12" type="ORF">MOZ60_06505</name>
</gene>
<dbReference type="GO" id="GO:0008982">
    <property type="term" value="F:protein-N(PI)-phosphohistidine-sugar phosphotransferase activity"/>
    <property type="evidence" value="ECO:0007669"/>
    <property type="project" value="UniProtKB-UniRule"/>
</dbReference>
<evidence type="ECO:0000256" key="6">
    <source>
        <dbReference type="ARBA" id="ARBA00022692"/>
    </source>
</evidence>
<evidence type="ECO:0000256" key="2">
    <source>
        <dbReference type="ARBA" id="ARBA00022448"/>
    </source>
</evidence>
<feature type="transmembrane region" description="Helical" evidence="10">
    <location>
        <begin position="388"/>
        <end position="407"/>
    </location>
</feature>
<dbReference type="AlphaFoldDB" id="A0AB35U2P8"/>
<feature type="transmembrane region" description="Helical" evidence="10">
    <location>
        <begin position="139"/>
        <end position="158"/>
    </location>
</feature>
<evidence type="ECO:0000256" key="4">
    <source>
        <dbReference type="ARBA" id="ARBA00022597"/>
    </source>
</evidence>
<dbReference type="PIRSF" id="PIRSF006351">
    <property type="entry name" value="PTS_EIIC-Cellobiose"/>
    <property type="match status" value="1"/>
</dbReference>
<feature type="transmembrane region" description="Helical" evidence="10">
    <location>
        <begin position="239"/>
        <end position="258"/>
    </location>
</feature>
<accession>A0AB35U2P8</accession>
<evidence type="ECO:0000256" key="7">
    <source>
        <dbReference type="ARBA" id="ARBA00022989"/>
    </source>
</evidence>
<keyword evidence="13" id="KW-1185">Reference proteome</keyword>
<feature type="transmembrane region" description="Helical" evidence="10">
    <location>
        <begin position="101"/>
        <end position="119"/>
    </location>
</feature>
<sequence>MSTKKSFTDRLVDASAKFAGIRFLQVIQHAFMRMLPVTMIGGFASLFKGISIGGYQAWLQSTPLYGALGAIYNFTVGLLAVYVVTLTAYEFAHTYNLKKSGGLGVAIVALACFLIVTPYTEAADAYSSATLPMSWLGSAGMFTALLIAFGTGAIFKFCEAKNLSVKLPDSVPPNIAVQFTLLIPGTISILLAGIVRMIFAATPVGSMQQAVYAVVSLPLQALGANIFGLWIIMVVLYLMWFLGIHGGMTIGPVITLLFTQLQMENLAAFQAGQPLPHMVTGTILSYSSGSLPLVIAALIVCKSTANRSITKLGLLPSLFGVDEPIYFGFPMILNPIFFIPWVILTPSIAVWGTWLLEKTGLMGYATGATAGGFVPFFVNNLVSYGIRGLFWGCVLFALDVVIYIPFVKAYDRQIQKQEAETLQEKAEENAQ</sequence>
<dbReference type="PANTHER" id="PTHR33989:SF8">
    <property type="entry name" value="PERMEASE IIC COMPONENT"/>
    <property type="match status" value="1"/>
</dbReference>
<comment type="caution">
    <text evidence="12">The sequence shown here is derived from an EMBL/GenBank/DDBJ whole genome shotgun (WGS) entry which is preliminary data.</text>
</comment>
<comment type="function">
    <text evidence="9">The phosphoenolpyruvate-dependent sugar phosphotransferase system (PTS), a major carbohydrate active -transport system, catalyzes the phosphorylation of incoming sugar substrates concomitant with their translocation across the cell membrane.</text>
</comment>
<dbReference type="NCBIfam" id="TIGR00410">
    <property type="entry name" value="lacE"/>
    <property type="match status" value="1"/>
</dbReference>
<evidence type="ECO:0000256" key="1">
    <source>
        <dbReference type="ARBA" id="ARBA00004651"/>
    </source>
</evidence>
<keyword evidence="4 9" id="KW-0762">Sugar transport</keyword>
<feature type="transmembrane region" description="Helical" evidence="10">
    <location>
        <begin position="211"/>
        <end position="232"/>
    </location>
</feature>
<protein>
    <recommendedName>
        <fullName evidence="9">Permease IIC component</fullName>
    </recommendedName>
</protein>
<evidence type="ECO:0000256" key="10">
    <source>
        <dbReference type="SAM" id="Phobius"/>
    </source>
</evidence>
<feature type="transmembrane region" description="Helical" evidence="10">
    <location>
        <begin position="179"/>
        <end position="199"/>
    </location>
</feature>
<name>A0AB35U2P8_9FIRM</name>
<dbReference type="PROSITE" id="PS51105">
    <property type="entry name" value="PTS_EIIC_TYPE_3"/>
    <property type="match status" value="1"/>
</dbReference>
<keyword evidence="3 9" id="KW-1003">Cell membrane</keyword>
<keyword evidence="5" id="KW-0598">Phosphotransferase system</keyword>
<evidence type="ECO:0000256" key="8">
    <source>
        <dbReference type="ARBA" id="ARBA00023136"/>
    </source>
</evidence>
<feature type="transmembrane region" description="Helical" evidence="10">
    <location>
        <begin position="37"/>
        <end position="58"/>
    </location>
</feature>
<comment type="subcellular location">
    <subcellularLocation>
        <location evidence="1">Cell membrane</location>
        <topology evidence="1">Multi-pass membrane protein</topology>
    </subcellularLocation>
</comment>
<dbReference type="Pfam" id="PF02378">
    <property type="entry name" value="PTS_EIIC"/>
    <property type="match status" value="1"/>
</dbReference>
<dbReference type="GO" id="GO:0005886">
    <property type="term" value="C:plasma membrane"/>
    <property type="evidence" value="ECO:0007669"/>
    <property type="project" value="UniProtKB-SubCell"/>
</dbReference>
<keyword evidence="6 10" id="KW-0812">Transmembrane</keyword>
<dbReference type="Proteomes" id="UP001286174">
    <property type="component" value="Unassembled WGS sequence"/>
</dbReference>
<keyword evidence="2 9" id="KW-0813">Transport</keyword>
<feature type="transmembrane region" description="Helical" evidence="10">
    <location>
        <begin position="278"/>
        <end position="300"/>
    </location>
</feature>
<feature type="transmembrane region" description="Helical" evidence="10">
    <location>
        <begin position="338"/>
        <end position="356"/>
    </location>
</feature>
<keyword evidence="7 10" id="KW-1133">Transmembrane helix</keyword>
<evidence type="ECO:0000313" key="13">
    <source>
        <dbReference type="Proteomes" id="UP001286174"/>
    </source>
</evidence>
<evidence type="ECO:0000259" key="11">
    <source>
        <dbReference type="PROSITE" id="PS51105"/>
    </source>
</evidence>
<dbReference type="GO" id="GO:1901264">
    <property type="term" value="P:carbohydrate derivative transport"/>
    <property type="evidence" value="ECO:0007669"/>
    <property type="project" value="TreeGrafter"/>
</dbReference>
<dbReference type="InterPro" id="IPR051088">
    <property type="entry name" value="PTS_Sugar-EIIC/EIIB"/>
</dbReference>
<dbReference type="InterPro" id="IPR003352">
    <property type="entry name" value="PTS_EIIC"/>
</dbReference>
<evidence type="ECO:0000313" key="12">
    <source>
        <dbReference type="EMBL" id="MDX8419743.1"/>
    </source>
</evidence>
<organism evidence="12 13">
    <name type="scientific">Grylomicrobium aquisgranensis</name>
    <dbReference type="NCBI Taxonomy" id="2926318"/>
    <lineage>
        <taxon>Bacteria</taxon>
        <taxon>Bacillati</taxon>
        <taxon>Bacillota</taxon>
        <taxon>Erysipelotrichia</taxon>
        <taxon>Erysipelotrichales</taxon>
        <taxon>Erysipelotrichaceae</taxon>
        <taxon>Grylomicrobium</taxon>
    </lineage>
</organism>